<protein>
    <submittedName>
        <fullName evidence="2">Uncharacterized protein</fullName>
    </submittedName>
</protein>
<dbReference type="AlphaFoldDB" id="A0AAV7TVW5"/>
<name>A0AAV7TVW5_PLEWA</name>
<accession>A0AAV7TVW5</accession>
<dbReference type="Proteomes" id="UP001066276">
    <property type="component" value="Chromosome 3_2"/>
</dbReference>
<dbReference type="EMBL" id="JANPWB010000006">
    <property type="protein sequence ID" value="KAJ1180787.1"/>
    <property type="molecule type" value="Genomic_DNA"/>
</dbReference>
<evidence type="ECO:0000313" key="3">
    <source>
        <dbReference type="Proteomes" id="UP001066276"/>
    </source>
</evidence>
<gene>
    <name evidence="2" type="ORF">NDU88_006003</name>
</gene>
<dbReference type="InterPro" id="IPR004244">
    <property type="entry name" value="Transposase_22"/>
</dbReference>
<dbReference type="PANTHER" id="PTHR11505">
    <property type="entry name" value="L1 TRANSPOSABLE ELEMENT-RELATED"/>
    <property type="match status" value="1"/>
</dbReference>
<evidence type="ECO:0000313" key="2">
    <source>
        <dbReference type="EMBL" id="KAJ1180787.1"/>
    </source>
</evidence>
<comment type="caution">
    <text evidence="2">The sequence shown here is derived from an EMBL/GenBank/DDBJ whole genome shotgun (WGS) entry which is preliminary data.</text>
</comment>
<sequence>MQTQIHCVAKTCSEFVTRMEEVETRISRLENDVGSQKLTRDTMEKQLEDTQWKLTDLEDRLRRNNLRVLGIPEGVEGSDPQRRELLKEFGLVLLACTQQKVLTRGVAILARAGCFQDGRSRISIVDLEDQLKQTEGEGTGTLKTDVHGSQLLFNIVTCSITFFVAANEKVV</sequence>
<proteinExistence type="predicted"/>
<feature type="coiled-coil region" evidence="1">
    <location>
        <begin position="12"/>
        <end position="60"/>
    </location>
</feature>
<keyword evidence="1" id="KW-0175">Coiled coil</keyword>
<reference evidence="2" key="1">
    <citation type="journal article" date="2022" name="bioRxiv">
        <title>Sequencing and chromosome-scale assembly of the giantPleurodeles waltlgenome.</title>
        <authorList>
            <person name="Brown T."/>
            <person name="Elewa A."/>
            <person name="Iarovenko S."/>
            <person name="Subramanian E."/>
            <person name="Araus A.J."/>
            <person name="Petzold A."/>
            <person name="Susuki M."/>
            <person name="Suzuki K.-i.T."/>
            <person name="Hayashi T."/>
            <person name="Toyoda A."/>
            <person name="Oliveira C."/>
            <person name="Osipova E."/>
            <person name="Leigh N.D."/>
            <person name="Simon A."/>
            <person name="Yun M.H."/>
        </authorList>
    </citation>
    <scope>NUCLEOTIDE SEQUENCE</scope>
    <source>
        <strain evidence="2">20211129_DDA</strain>
        <tissue evidence="2">Liver</tissue>
    </source>
</reference>
<keyword evidence="3" id="KW-1185">Reference proteome</keyword>
<organism evidence="2 3">
    <name type="scientific">Pleurodeles waltl</name>
    <name type="common">Iberian ribbed newt</name>
    <dbReference type="NCBI Taxonomy" id="8319"/>
    <lineage>
        <taxon>Eukaryota</taxon>
        <taxon>Metazoa</taxon>
        <taxon>Chordata</taxon>
        <taxon>Craniata</taxon>
        <taxon>Vertebrata</taxon>
        <taxon>Euteleostomi</taxon>
        <taxon>Amphibia</taxon>
        <taxon>Batrachia</taxon>
        <taxon>Caudata</taxon>
        <taxon>Salamandroidea</taxon>
        <taxon>Salamandridae</taxon>
        <taxon>Pleurodelinae</taxon>
        <taxon>Pleurodeles</taxon>
    </lineage>
</organism>
<evidence type="ECO:0000256" key="1">
    <source>
        <dbReference type="SAM" id="Coils"/>
    </source>
</evidence>